<comment type="subcellular location">
    <subcellularLocation>
        <location evidence="1">Membrane</location>
        <topology evidence="1">Multi-pass membrane protein</topology>
    </subcellularLocation>
</comment>
<dbReference type="InterPro" id="IPR020846">
    <property type="entry name" value="MFS_dom"/>
</dbReference>
<dbReference type="PANTHER" id="PTHR23502:SF48">
    <property type="entry name" value="MULTIDRUG TRANSPORTER, PUTATIVE (AFU_ORTHOLOGUE AFUA_5G02700)-RELATED"/>
    <property type="match status" value="1"/>
</dbReference>
<feature type="region of interest" description="Disordered" evidence="5">
    <location>
        <begin position="58"/>
        <end position="77"/>
    </location>
</feature>
<feature type="transmembrane region" description="Helical" evidence="6">
    <location>
        <begin position="264"/>
        <end position="289"/>
    </location>
</feature>
<keyword evidence="3 6" id="KW-1133">Transmembrane helix</keyword>
<dbReference type="InterPro" id="IPR005829">
    <property type="entry name" value="Sugar_transporter_CS"/>
</dbReference>
<feature type="transmembrane region" description="Helical" evidence="6">
    <location>
        <begin position="444"/>
        <end position="462"/>
    </location>
</feature>
<gene>
    <name evidence="8" type="ORF">Rhopal_005423-T1</name>
</gene>
<evidence type="ECO:0000256" key="3">
    <source>
        <dbReference type="ARBA" id="ARBA00022989"/>
    </source>
</evidence>
<feature type="transmembrane region" description="Helical" evidence="6">
    <location>
        <begin position="498"/>
        <end position="519"/>
    </location>
</feature>
<feature type="transmembrane region" description="Helical" evidence="6">
    <location>
        <begin position="205"/>
        <end position="226"/>
    </location>
</feature>
<dbReference type="InterPro" id="IPR036259">
    <property type="entry name" value="MFS_trans_sf"/>
</dbReference>
<keyword evidence="9" id="KW-1185">Reference proteome</keyword>
<dbReference type="EMBL" id="BQKY01000011">
    <property type="protein sequence ID" value="GJN92393.1"/>
    <property type="molecule type" value="Genomic_DNA"/>
</dbReference>
<feature type="transmembrane region" description="Helical" evidence="6">
    <location>
        <begin position="339"/>
        <end position="364"/>
    </location>
</feature>
<dbReference type="SUPFAM" id="SSF103473">
    <property type="entry name" value="MFS general substrate transporter"/>
    <property type="match status" value="1"/>
</dbReference>
<feature type="transmembrane region" description="Helical" evidence="6">
    <location>
        <begin position="145"/>
        <end position="164"/>
    </location>
</feature>
<dbReference type="CDD" id="cd17323">
    <property type="entry name" value="MFS_Tpo1_MDR_like"/>
    <property type="match status" value="1"/>
</dbReference>
<reference evidence="8 9" key="1">
    <citation type="submission" date="2021-12" db="EMBL/GenBank/DDBJ databases">
        <title>High titer production of polyol ester of fatty acids by Rhodotorula paludigena BS15 towards product separation-free biomass refinery.</title>
        <authorList>
            <person name="Mano J."/>
            <person name="Ono H."/>
            <person name="Tanaka T."/>
            <person name="Naito K."/>
            <person name="Sushida H."/>
            <person name="Ike M."/>
            <person name="Tokuyasu K."/>
            <person name="Kitaoka M."/>
        </authorList>
    </citation>
    <scope>NUCLEOTIDE SEQUENCE [LARGE SCALE GENOMIC DNA]</scope>
    <source>
        <strain evidence="8 9">BS15</strain>
    </source>
</reference>
<dbReference type="PANTHER" id="PTHR23502">
    <property type="entry name" value="MAJOR FACILITATOR SUPERFAMILY"/>
    <property type="match status" value="1"/>
</dbReference>
<dbReference type="PROSITE" id="PS50850">
    <property type="entry name" value="MFS"/>
    <property type="match status" value="1"/>
</dbReference>
<protein>
    <recommendedName>
        <fullName evidence="7">Major facilitator superfamily (MFS) profile domain-containing protein</fullName>
    </recommendedName>
</protein>
<feature type="transmembrane region" description="Helical" evidence="6">
    <location>
        <begin position="176"/>
        <end position="199"/>
    </location>
</feature>
<feature type="transmembrane region" description="Helical" evidence="6">
    <location>
        <begin position="418"/>
        <end position="438"/>
    </location>
</feature>
<dbReference type="GO" id="GO:0042908">
    <property type="term" value="P:xenobiotic transport"/>
    <property type="evidence" value="ECO:0007669"/>
    <property type="project" value="UniProtKB-ARBA"/>
</dbReference>
<dbReference type="Proteomes" id="UP001342314">
    <property type="component" value="Unassembled WGS sequence"/>
</dbReference>
<feature type="transmembrane region" description="Helical" evidence="6">
    <location>
        <begin position="376"/>
        <end position="397"/>
    </location>
</feature>
<proteinExistence type="predicted"/>
<feature type="domain" description="Major facilitator superfamily (MFS) profile" evidence="7">
    <location>
        <begin position="110"/>
        <end position="534"/>
    </location>
</feature>
<evidence type="ECO:0000313" key="9">
    <source>
        <dbReference type="Proteomes" id="UP001342314"/>
    </source>
</evidence>
<keyword evidence="2 6" id="KW-0812">Transmembrane</keyword>
<dbReference type="AlphaFoldDB" id="A0AAV5GUX7"/>
<evidence type="ECO:0000256" key="1">
    <source>
        <dbReference type="ARBA" id="ARBA00004141"/>
    </source>
</evidence>
<feature type="transmembrane region" description="Helical" evidence="6">
    <location>
        <begin position="108"/>
        <end position="133"/>
    </location>
</feature>
<dbReference type="Gene3D" id="1.20.1250.20">
    <property type="entry name" value="MFS general substrate transporter like domains"/>
    <property type="match status" value="1"/>
</dbReference>
<feature type="transmembrane region" description="Helical" evidence="6">
    <location>
        <begin position="474"/>
        <end position="492"/>
    </location>
</feature>
<evidence type="ECO:0000256" key="4">
    <source>
        <dbReference type="ARBA" id="ARBA00023136"/>
    </source>
</evidence>
<keyword evidence="4 6" id="KW-0472">Membrane</keyword>
<organism evidence="8 9">
    <name type="scientific">Rhodotorula paludigena</name>
    <dbReference type="NCBI Taxonomy" id="86838"/>
    <lineage>
        <taxon>Eukaryota</taxon>
        <taxon>Fungi</taxon>
        <taxon>Dikarya</taxon>
        <taxon>Basidiomycota</taxon>
        <taxon>Pucciniomycotina</taxon>
        <taxon>Microbotryomycetes</taxon>
        <taxon>Sporidiobolales</taxon>
        <taxon>Sporidiobolaceae</taxon>
        <taxon>Rhodotorula</taxon>
    </lineage>
</organism>
<dbReference type="GO" id="GO:0022857">
    <property type="term" value="F:transmembrane transporter activity"/>
    <property type="evidence" value="ECO:0007669"/>
    <property type="project" value="InterPro"/>
</dbReference>
<evidence type="ECO:0000256" key="2">
    <source>
        <dbReference type="ARBA" id="ARBA00022692"/>
    </source>
</evidence>
<dbReference type="Pfam" id="PF07690">
    <property type="entry name" value="MFS_1"/>
    <property type="match status" value="1"/>
</dbReference>
<comment type="caution">
    <text evidence="8">The sequence shown here is derived from an EMBL/GenBank/DDBJ whole genome shotgun (WGS) entry which is preliminary data.</text>
</comment>
<sequence length="534" mass="58490">MHELERTVSHGVVQHQLPPEEEATFPQLTQAGSHTDAYLETSPSGLVLAREAEAVVGSPQRGSQSTLVSHRHGATDPEKGIKAEDAKLVTWRENDPENPRNFSHSKKLLQVLLPTLLCFTAGLSSSLITGGLPEMAEHYHVSEEVVSLVVCVFVVGFGLGPLILSPLSEMYGRRIVYVVSVGLYFILTLPGCLTDSLAVMIIFRFFAGCCISGVMCNAAGSIGDLYSVNERGNMMATFSAILFASPALGPLMGGYLTIGAGWRWMWWFLFVFGGAVWIFTSILLVETYAPTLLKWRAQKLRKETGDSSIQTEQERQARPIGEIARETLLRPLVMLTTEATMICMSAYLCLVYGLLYAFFFAYPIVFGAHGFNAGEVGLTFLSVLIGIVIVACTACPLQERYYQRQVVKYNGNVPPEARLPLMMGCAILLPISLFIFAATSIKSVHWAVGIYISANTYLSVSYSQHSASAMAAKTAGRSLFGAGLVMYIVPMYKSIGHLWAGMTWAFISLVMVPIPFVFFKYGARIRSRSTMASL</sequence>
<evidence type="ECO:0000259" key="7">
    <source>
        <dbReference type="PROSITE" id="PS50850"/>
    </source>
</evidence>
<dbReference type="GO" id="GO:0140115">
    <property type="term" value="P:export across plasma membrane"/>
    <property type="evidence" value="ECO:0007669"/>
    <property type="project" value="UniProtKB-ARBA"/>
</dbReference>
<feature type="transmembrane region" description="Helical" evidence="6">
    <location>
        <begin position="238"/>
        <end position="258"/>
    </location>
</feature>
<accession>A0AAV5GUX7</accession>
<evidence type="ECO:0000313" key="8">
    <source>
        <dbReference type="EMBL" id="GJN92393.1"/>
    </source>
</evidence>
<evidence type="ECO:0000256" key="5">
    <source>
        <dbReference type="SAM" id="MobiDB-lite"/>
    </source>
</evidence>
<dbReference type="PROSITE" id="PS00216">
    <property type="entry name" value="SUGAR_TRANSPORT_1"/>
    <property type="match status" value="1"/>
</dbReference>
<name>A0AAV5GUX7_9BASI</name>
<dbReference type="FunFam" id="1.20.1250.20:FF:000011">
    <property type="entry name" value="MFS multidrug transporter, putative"/>
    <property type="match status" value="1"/>
</dbReference>
<dbReference type="InterPro" id="IPR011701">
    <property type="entry name" value="MFS"/>
</dbReference>
<evidence type="ECO:0000256" key="6">
    <source>
        <dbReference type="SAM" id="Phobius"/>
    </source>
</evidence>
<dbReference type="GO" id="GO:0005886">
    <property type="term" value="C:plasma membrane"/>
    <property type="evidence" value="ECO:0007669"/>
    <property type="project" value="TreeGrafter"/>
</dbReference>